<dbReference type="Proteomes" id="UP000481339">
    <property type="component" value="Unassembled WGS sequence"/>
</dbReference>
<dbReference type="InterPro" id="IPR036388">
    <property type="entry name" value="WH-like_DNA-bd_sf"/>
</dbReference>
<dbReference type="GO" id="GO:0005829">
    <property type="term" value="C:cytosol"/>
    <property type="evidence" value="ECO:0007669"/>
    <property type="project" value="TreeGrafter"/>
</dbReference>
<proteinExistence type="predicted"/>
<dbReference type="PROSITE" id="PS50110">
    <property type="entry name" value="RESPONSE_REGULATORY"/>
    <property type="match status" value="1"/>
</dbReference>
<dbReference type="Gene3D" id="6.10.250.690">
    <property type="match status" value="1"/>
</dbReference>
<dbReference type="AlphaFoldDB" id="A0A7C8BNY5"/>
<organism evidence="11 12">
    <name type="scientific">Pseudoclavibacter caeni</name>
    <dbReference type="NCBI Taxonomy" id="908846"/>
    <lineage>
        <taxon>Bacteria</taxon>
        <taxon>Bacillati</taxon>
        <taxon>Actinomycetota</taxon>
        <taxon>Actinomycetes</taxon>
        <taxon>Micrococcales</taxon>
        <taxon>Microbacteriaceae</taxon>
        <taxon>Pseudoclavibacter</taxon>
    </lineage>
</organism>
<dbReference type="GO" id="GO:0032993">
    <property type="term" value="C:protein-DNA complex"/>
    <property type="evidence" value="ECO:0007669"/>
    <property type="project" value="TreeGrafter"/>
</dbReference>
<comment type="caution">
    <text evidence="11">The sequence shown here is derived from an EMBL/GenBank/DDBJ whole genome shotgun (WGS) entry which is preliminary data.</text>
</comment>
<feature type="modified residue" description="4-aspartylphosphate" evidence="7">
    <location>
        <position position="66"/>
    </location>
</feature>
<dbReference type="InterPro" id="IPR011006">
    <property type="entry name" value="CheY-like_superfamily"/>
</dbReference>
<dbReference type="PANTHER" id="PTHR48111:SF22">
    <property type="entry name" value="REGULATOR OF RPOS"/>
    <property type="match status" value="1"/>
</dbReference>
<accession>A0A7C8BNY5</accession>
<evidence type="ECO:0000256" key="4">
    <source>
        <dbReference type="ARBA" id="ARBA00023015"/>
    </source>
</evidence>
<keyword evidence="3" id="KW-0902">Two-component regulatory system</keyword>
<evidence type="ECO:0000256" key="7">
    <source>
        <dbReference type="PROSITE-ProRule" id="PRU00169"/>
    </source>
</evidence>
<dbReference type="CDD" id="cd00383">
    <property type="entry name" value="trans_reg_C"/>
    <property type="match status" value="1"/>
</dbReference>
<keyword evidence="4" id="KW-0805">Transcription regulation</keyword>
<name>A0A7C8BNY5_9MICO</name>
<evidence type="ECO:0000259" key="10">
    <source>
        <dbReference type="PROSITE" id="PS51755"/>
    </source>
</evidence>
<sequence length="233" mass="25635">MPVSGRPLPSGRRSSLPALVVVEDDAELAGMLEEVLSETYDVSVFPTAEQALRAILSQPSDLMVVDRRLPGMDGVSLIGCIRQARIRTPVLMLTALGTIHDRVTGLDGGANDYLVKPFDFDELLARLRALRRGFQAEGARRYIGQALYTPGNATVYLPDGHRATLTTTENELLRLLSDSPHHVYSRQEILSAVFSPNDRPGTVDTYVSYIRRKTSKAVIETVRSHGYRLGTDA</sequence>
<keyword evidence="2 7" id="KW-0597">Phosphoprotein</keyword>
<dbReference type="PANTHER" id="PTHR48111">
    <property type="entry name" value="REGULATOR OF RPOS"/>
    <property type="match status" value="1"/>
</dbReference>
<dbReference type="SUPFAM" id="SSF52172">
    <property type="entry name" value="CheY-like"/>
    <property type="match status" value="1"/>
</dbReference>
<dbReference type="InterPro" id="IPR039420">
    <property type="entry name" value="WalR-like"/>
</dbReference>
<feature type="domain" description="Response regulatory" evidence="9">
    <location>
        <begin position="18"/>
        <end position="131"/>
    </location>
</feature>
<dbReference type="Pfam" id="PF00486">
    <property type="entry name" value="Trans_reg_C"/>
    <property type="match status" value="1"/>
</dbReference>
<dbReference type="OrthoDB" id="3197131at2"/>
<dbReference type="EMBL" id="WBKA01000001">
    <property type="protein sequence ID" value="KAB1633390.1"/>
    <property type="molecule type" value="Genomic_DNA"/>
</dbReference>
<comment type="subcellular location">
    <subcellularLocation>
        <location evidence="1">Cytoplasm</location>
    </subcellularLocation>
</comment>
<evidence type="ECO:0000256" key="3">
    <source>
        <dbReference type="ARBA" id="ARBA00023012"/>
    </source>
</evidence>
<evidence type="ECO:0000256" key="6">
    <source>
        <dbReference type="ARBA" id="ARBA00023163"/>
    </source>
</evidence>
<dbReference type="GO" id="GO:0000976">
    <property type="term" value="F:transcription cis-regulatory region binding"/>
    <property type="evidence" value="ECO:0007669"/>
    <property type="project" value="TreeGrafter"/>
</dbReference>
<dbReference type="InterPro" id="IPR001867">
    <property type="entry name" value="OmpR/PhoB-type_DNA-bd"/>
</dbReference>
<keyword evidence="5 8" id="KW-0238">DNA-binding</keyword>
<dbReference type="InterPro" id="IPR001789">
    <property type="entry name" value="Sig_transdc_resp-reg_receiver"/>
</dbReference>
<evidence type="ECO:0000256" key="5">
    <source>
        <dbReference type="ARBA" id="ARBA00023125"/>
    </source>
</evidence>
<feature type="domain" description="OmpR/PhoB-type" evidence="10">
    <location>
        <begin position="138"/>
        <end position="231"/>
    </location>
</feature>
<evidence type="ECO:0000256" key="1">
    <source>
        <dbReference type="ARBA" id="ARBA00004496"/>
    </source>
</evidence>
<evidence type="ECO:0000313" key="11">
    <source>
        <dbReference type="EMBL" id="KAB1633390.1"/>
    </source>
</evidence>
<feature type="DNA-binding region" description="OmpR/PhoB-type" evidence="8">
    <location>
        <begin position="138"/>
        <end position="231"/>
    </location>
</feature>
<dbReference type="SMART" id="SM00862">
    <property type="entry name" value="Trans_reg_C"/>
    <property type="match status" value="1"/>
</dbReference>
<dbReference type="Gene3D" id="3.40.50.2300">
    <property type="match status" value="1"/>
</dbReference>
<reference evidence="11 12" key="1">
    <citation type="submission" date="2019-09" db="EMBL/GenBank/DDBJ databases">
        <title>Phylogeny of genus Pseudoclavibacter and closely related genus.</title>
        <authorList>
            <person name="Li Y."/>
        </authorList>
    </citation>
    <scope>NUCLEOTIDE SEQUENCE [LARGE SCALE GENOMIC DNA]</scope>
    <source>
        <strain evidence="11 12">JCM 16921</strain>
    </source>
</reference>
<dbReference type="Pfam" id="PF00072">
    <property type="entry name" value="Response_reg"/>
    <property type="match status" value="1"/>
</dbReference>
<evidence type="ECO:0000256" key="8">
    <source>
        <dbReference type="PROSITE-ProRule" id="PRU01091"/>
    </source>
</evidence>
<protein>
    <submittedName>
        <fullName evidence="11">Response regulator transcription factor</fullName>
    </submittedName>
</protein>
<dbReference type="SMART" id="SM00448">
    <property type="entry name" value="REC"/>
    <property type="match status" value="1"/>
</dbReference>
<gene>
    <name evidence="11" type="ORF">F8O02_00095</name>
</gene>
<dbReference type="GO" id="GO:0006355">
    <property type="term" value="P:regulation of DNA-templated transcription"/>
    <property type="evidence" value="ECO:0007669"/>
    <property type="project" value="InterPro"/>
</dbReference>
<evidence type="ECO:0000256" key="2">
    <source>
        <dbReference type="ARBA" id="ARBA00022553"/>
    </source>
</evidence>
<dbReference type="GO" id="GO:0000156">
    <property type="term" value="F:phosphorelay response regulator activity"/>
    <property type="evidence" value="ECO:0007669"/>
    <property type="project" value="TreeGrafter"/>
</dbReference>
<keyword evidence="6" id="KW-0804">Transcription</keyword>
<dbReference type="PROSITE" id="PS51755">
    <property type="entry name" value="OMPR_PHOB"/>
    <property type="match status" value="1"/>
</dbReference>
<dbReference type="Gene3D" id="1.10.10.10">
    <property type="entry name" value="Winged helix-like DNA-binding domain superfamily/Winged helix DNA-binding domain"/>
    <property type="match status" value="1"/>
</dbReference>
<keyword evidence="12" id="KW-1185">Reference proteome</keyword>
<evidence type="ECO:0000259" key="9">
    <source>
        <dbReference type="PROSITE" id="PS50110"/>
    </source>
</evidence>
<evidence type="ECO:0000313" key="12">
    <source>
        <dbReference type="Proteomes" id="UP000481339"/>
    </source>
</evidence>
<dbReference type="CDD" id="cd17574">
    <property type="entry name" value="REC_OmpR"/>
    <property type="match status" value="1"/>
</dbReference>